<feature type="region of interest" description="Disordered" evidence="1">
    <location>
        <begin position="189"/>
        <end position="209"/>
    </location>
</feature>
<evidence type="ECO:0008006" key="4">
    <source>
        <dbReference type="Google" id="ProtNLM"/>
    </source>
</evidence>
<accession>A0ABQ9GBH1</accession>
<comment type="caution">
    <text evidence="2">The sequence shown here is derived from an EMBL/GenBank/DDBJ whole genome shotgun (WGS) entry which is preliminary data.</text>
</comment>
<proteinExistence type="predicted"/>
<evidence type="ECO:0000313" key="3">
    <source>
        <dbReference type="Proteomes" id="UP001159363"/>
    </source>
</evidence>
<name>A0ABQ9GBH1_9NEOP</name>
<keyword evidence="3" id="KW-1185">Reference proteome</keyword>
<gene>
    <name evidence="2" type="ORF">PR048_028772</name>
</gene>
<evidence type="ECO:0000313" key="2">
    <source>
        <dbReference type="EMBL" id="KAJ8869764.1"/>
    </source>
</evidence>
<reference evidence="2 3" key="1">
    <citation type="submission" date="2023-02" db="EMBL/GenBank/DDBJ databases">
        <title>LHISI_Scaffold_Assembly.</title>
        <authorList>
            <person name="Stuart O.P."/>
            <person name="Cleave R."/>
            <person name="Magrath M.J.L."/>
            <person name="Mikheyev A.S."/>
        </authorList>
    </citation>
    <scope>NUCLEOTIDE SEQUENCE [LARGE SCALE GENOMIC DNA]</scope>
    <source>
        <strain evidence="2">Daus_M_001</strain>
        <tissue evidence="2">Leg muscle</tissue>
    </source>
</reference>
<evidence type="ECO:0000256" key="1">
    <source>
        <dbReference type="SAM" id="MobiDB-lite"/>
    </source>
</evidence>
<sequence>MAWKYGTMESLYEFLLADIGEEGCYQPPSILPLGGCEIPEIDFRHVRFLRSGAAARNGGPFPLARASFPWPLRPAGLAAHHSAISFRSRRMRRLCRDANVQKSTHARNHDVSVPLCSLMPLPACELVEHTMRAGLQASSTGPSHHASPPRPCCLQELTELCVQHVTLPWGAFYTSLAWKNVPERNFVPLSKNEKPRGTQTDLPVPCVDKLPPQQPVRKKRIKCVRPSLKTNPLRLLGRKIMQGDMHRGKGDWAAMACTLGPELVLTMKSMGKAAKRRKNPCDSEARPLRQNSAEFGTRVRLVVLFLYETLPPPSVCLVASAITHQQGQHAGGQRHLTVADSKATMFTFGPAIPRVFRDILSIVRGGDLRGSFYLLFIKAEVKQLPMEHCTRLHNSTCISIRFRILAEHLATQLAASRLRFPFRYKILQRQLCVTSSPIYSKRMIGSQRHECENPVTQFSPSQRREFIRIDATESSHANERRPRIRTHVSRGQHPFRRALHGLKKIRSSICIGTGNGTESVQLRHKHAIIRIWADCGASEASGRGHFFNKQKMRASKKWWSNFKEKYGLTLRVQENLSAYRASMGSAVMIDDYFDKHTNYEETQNSGQSEGSHMECLRDWSHVCSETKQSGGRNREEMYIQQDVHRTWIIKDLSTLYMCYWNLDSTLHHFQRFSHKKGCLPNTQVHLSDRGWITKELLLMWFQFFFDCTDGSPKPMLLLMDSRGAHITPHVYILTFPSLMTLMLQSLDKAIKSVWQKELNDYMAEHPTDKPNKQVFHPIFKVPFIKAISDKTKNAFRTCGIVSSDKTVIPKEKMVPSLLTERPVPEEVVPSDANQDRRLQRQLPAFSFRHIQLTIFRSSQQLIPEKSLHVDELSLTLKQNSSPRAQQQFTKLNGRKWRFIMQLLDLLESSIEGRLQKRRQMCVSSAGLQCLMTTGHVVFAMNFFQRQKKLKMGRSGCSVLSVLLPTTNCARVSPSVALFTCAIFAVKDEVNTCVLNKSMSFTDPVSGRAGWQRRTYHEPPYIQLEDDYLLPLHGPKLTGANNTRLSGALFFPANQVDGALGRDL</sequence>
<organism evidence="2 3">
    <name type="scientific">Dryococelus australis</name>
    <dbReference type="NCBI Taxonomy" id="614101"/>
    <lineage>
        <taxon>Eukaryota</taxon>
        <taxon>Metazoa</taxon>
        <taxon>Ecdysozoa</taxon>
        <taxon>Arthropoda</taxon>
        <taxon>Hexapoda</taxon>
        <taxon>Insecta</taxon>
        <taxon>Pterygota</taxon>
        <taxon>Neoptera</taxon>
        <taxon>Polyneoptera</taxon>
        <taxon>Phasmatodea</taxon>
        <taxon>Verophasmatodea</taxon>
        <taxon>Anareolatae</taxon>
        <taxon>Phasmatidae</taxon>
        <taxon>Eurycanthinae</taxon>
        <taxon>Dryococelus</taxon>
    </lineage>
</organism>
<protein>
    <recommendedName>
        <fullName evidence="4">DDE-1 domain-containing protein</fullName>
    </recommendedName>
</protein>
<dbReference type="Proteomes" id="UP001159363">
    <property type="component" value="Chromosome 12"/>
</dbReference>
<dbReference type="EMBL" id="JARBHB010000013">
    <property type="protein sequence ID" value="KAJ8869764.1"/>
    <property type="molecule type" value="Genomic_DNA"/>
</dbReference>